<name>A0A6L2L180_TANCI</name>
<protein>
    <submittedName>
        <fullName evidence="2">Uncharacterized protein</fullName>
    </submittedName>
</protein>
<sequence>MPPSPDLNDPLDHSPPRAATSFKPTTTAATTPPTPPHRHCCITPEKGACGFSATPKRVRLGGSHHHRIRLGGSHHQGCVCFDRKRQHGAFGVVLSHQGAFGVVLSHQGAFGVVFSH</sequence>
<feature type="region of interest" description="Disordered" evidence="1">
    <location>
        <begin position="1"/>
        <end position="37"/>
    </location>
</feature>
<comment type="caution">
    <text evidence="2">The sequence shown here is derived from an EMBL/GenBank/DDBJ whole genome shotgun (WGS) entry which is preliminary data.</text>
</comment>
<reference evidence="2" key="1">
    <citation type="journal article" date="2019" name="Sci. Rep.">
        <title>Draft genome of Tanacetum cinerariifolium, the natural source of mosquito coil.</title>
        <authorList>
            <person name="Yamashiro T."/>
            <person name="Shiraishi A."/>
            <person name="Satake H."/>
            <person name="Nakayama K."/>
        </authorList>
    </citation>
    <scope>NUCLEOTIDE SEQUENCE</scope>
</reference>
<dbReference type="AlphaFoldDB" id="A0A6L2L180"/>
<accession>A0A6L2L180</accession>
<dbReference type="EMBL" id="BKCJ010003249">
    <property type="protein sequence ID" value="GEU53924.1"/>
    <property type="molecule type" value="Genomic_DNA"/>
</dbReference>
<evidence type="ECO:0000313" key="2">
    <source>
        <dbReference type="EMBL" id="GEU53924.1"/>
    </source>
</evidence>
<gene>
    <name evidence="2" type="ORF">Tci_025902</name>
</gene>
<evidence type="ECO:0000256" key="1">
    <source>
        <dbReference type="SAM" id="MobiDB-lite"/>
    </source>
</evidence>
<proteinExistence type="predicted"/>
<organism evidence="2">
    <name type="scientific">Tanacetum cinerariifolium</name>
    <name type="common">Dalmatian daisy</name>
    <name type="synonym">Chrysanthemum cinerariifolium</name>
    <dbReference type="NCBI Taxonomy" id="118510"/>
    <lineage>
        <taxon>Eukaryota</taxon>
        <taxon>Viridiplantae</taxon>
        <taxon>Streptophyta</taxon>
        <taxon>Embryophyta</taxon>
        <taxon>Tracheophyta</taxon>
        <taxon>Spermatophyta</taxon>
        <taxon>Magnoliopsida</taxon>
        <taxon>eudicotyledons</taxon>
        <taxon>Gunneridae</taxon>
        <taxon>Pentapetalae</taxon>
        <taxon>asterids</taxon>
        <taxon>campanulids</taxon>
        <taxon>Asterales</taxon>
        <taxon>Asteraceae</taxon>
        <taxon>Asteroideae</taxon>
        <taxon>Anthemideae</taxon>
        <taxon>Anthemidinae</taxon>
        <taxon>Tanacetum</taxon>
    </lineage>
</organism>